<protein>
    <submittedName>
        <fullName evidence="1">Uncharacterized protein</fullName>
    </submittedName>
</protein>
<organism evidence="1 2">
    <name type="scientific">Candidatus Micrarchaeum acidiphilum ARMAN-2</name>
    <dbReference type="NCBI Taxonomy" id="425595"/>
    <lineage>
        <taxon>Archaea</taxon>
        <taxon>Candidatus Micrarchaeota</taxon>
        <taxon>Candidatus Micrarchaeia</taxon>
        <taxon>Candidatus Micrarchaeales</taxon>
        <taxon>Candidatus Micrarchaeaceae</taxon>
        <taxon>Candidatus Micrarchaeum</taxon>
    </lineage>
</organism>
<accession>C7DHH1</accession>
<evidence type="ECO:0000313" key="1">
    <source>
        <dbReference type="EMBL" id="EET90073.1"/>
    </source>
</evidence>
<keyword evidence="2" id="KW-1185">Reference proteome</keyword>
<sequence length="126" mass="13288">MADNMKNKKGLLMLDELVAIMAFSTAALFAASAIMGAQHSMSSGIIQGQAALNRAEELQNIIFLEETGPNTSTSMLSQGNLSQGKTTALYGPKNLSSAGSLQISRMLYINGTVAYIGVKNEIANES</sequence>
<reference evidence="1 2" key="1">
    <citation type="journal article" date="2009" name="Genome Biol.">
        <title>Community-wide analysis of microbial genome sequence signatures.</title>
        <authorList>
            <person name="Dick G.J."/>
            <person name="Andersson A.F."/>
            <person name="Baker B.J."/>
            <person name="Simmons S.L."/>
            <person name="Thomas B.C."/>
            <person name="Yelton A.P."/>
            <person name="Banfield J.F."/>
        </authorList>
    </citation>
    <scope>NUCLEOTIDE SEQUENCE [LARGE SCALE GENOMIC DNA]</scope>
    <source>
        <strain evidence="1">ARMAN-2</strain>
    </source>
</reference>
<reference evidence="1 2" key="2">
    <citation type="journal article" date="2010" name="Proc. Natl. Acad. Sci. U.S.A.">
        <title>Enigmatic, ultrasmall, uncultivated Archaea.</title>
        <authorList>
            <person name="Baker B.J."/>
            <person name="Comolli L.R."/>
            <person name="Dick G.J."/>
            <person name="Hauser L.J."/>
            <person name="Hyatt D."/>
            <person name="Dill B.D."/>
            <person name="Land M.L."/>
            <person name="Verberkmoes N.C."/>
            <person name="Hettich R.L."/>
            <person name="Banfield J.F."/>
        </authorList>
    </citation>
    <scope>NUCLEOTIDE SEQUENCE [LARGE SCALE GENOMIC DNA]</scope>
    <source>
        <strain evidence="1">ARMAN-2</strain>
    </source>
</reference>
<proteinExistence type="predicted"/>
<name>C7DHH1_MICA2</name>
<evidence type="ECO:0000313" key="2">
    <source>
        <dbReference type="Proteomes" id="UP000332487"/>
    </source>
</evidence>
<dbReference type="EMBL" id="GG697240">
    <property type="protein sequence ID" value="EET90073.1"/>
    <property type="molecule type" value="Genomic_DNA"/>
</dbReference>
<gene>
    <name evidence="1" type="ORF">UNLARM2_0515</name>
</gene>
<dbReference type="Proteomes" id="UP000332487">
    <property type="component" value="Unassembled WGS sequence"/>
</dbReference>
<dbReference type="AlphaFoldDB" id="C7DHH1"/>